<reference evidence="10" key="1">
    <citation type="submission" date="2020-11" db="EMBL/GenBank/DDBJ databases">
        <authorList>
            <person name="Tran Van P."/>
        </authorList>
    </citation>
    <scope>NUCLEOTIDE SEQUENCE</scope>
</reference>
<proteinExistence type="inferred from homology"/>
<protein>
    <recommendedName>
        <fullName evidence="3 8">Carbonic anhydrase</fullName>
        <ecNumber evidence="3 8">4.2.1.1</ecNumber>
    </recommendedName>
</protein>
<organism evidence="10">
    <name type="scientific">Oppiella nova</name>
    <dbReference type="NCBI Taxonomy" id="334625"/>
    <lineage>
        <taxon>Eukaryota</taxon>
        <taxon>Metazoa</taxon>
        <taxon>Ecdysozoa</taxon>
        <taxon>Arthropoda</taxon>
        <taxon>Chelicerata</taxon>
        <taxon>Arachnida</taxon>
        <taxon>Acari</taxon>
        <taxon>Acariformes</taxon>
        <taxon>Sarcoptiformes</taxon>
        <taxon>Oribatida</taxon>
        <taxon>Brachypylina</taxon>
        <taxon>Oppioidea</taxon>
        <taxon>Oppiidae</taxon>
        <taxon>Oppiella</taxon>
    </lineage>
</organism>
<evidence type="ECO:0000256" key="2">
    <source>
        <dbReference type="ARBA" id="ARBA00010718"/>
    </source>
</evidence>
<dbReference type="PANTHER" id="PTHR18952">
    <property type="entry name" value="CARBONIC ANHYDRASE"/>
    <property type="match status" value="1"/>
</dbReference>
<comment type="similarity">
    <text evidence="2 8">Belongs to the alpha-carbonic anhydrase family.</text>
</comment>
<dbReference type="PROSITE" id="PS00162">
    <property type="entry name" value="ALPHA_CA_1"/>
    <property type="match status" value="1"/>
</dbReference>
<dbReference type="InterPro" id="IPR001148">
    <property type="entry name" value="CA_dom"/>
</dbReference>
<keyword evidence="11" id="KW-1185">Reference proteome</keyword>
<dbReference type="EMBL" id="CAJPVJ010020468">
    <property type="protein sequence ID" value="CAG2177648.1"/>
    <property type="molecule type" value="Genomic_DNA"/>
</dbReference>
<feature type="non-terminal residue" evidence="10">
    <location>
        <position position="1"/>
    </location>
</feature>
<feature type="non-terminal residue" evidence="10">
    <location>
        <position position="212"/>
    </location>
</feature>
<dbReference type="InterPro" id="IPR036398">
    <property type="entry name" value="CA_dom_sf"/>
</dbReference>
<dbReference type="Pfam" id="PF00194">
    <property type="entry name" value="Carb_anhydrase"/>
    <property type="match status" value="1"/>
</dbReference>
<dbReference type="Proteomes" id="UP000728032">
    <property type="component" value="Unassembled WGS sequence"/>
</dbReference>
<dbReference type="GO" id="GO:0004089">
    <property type="term" value="F:carbonate dehydratase activity"/>
    <property type="evidence" value="ECO:0007669"/>
    <property type="project" value="UniProtKB-UniRule"/>
</dbReference>
<keyword evidence="4 8" id="KW-0479">Metal-binding</keyword>
<dbReference type="InterPro" id="IPR018338">
    <property type="entry name" value="Carbonic_anhydrase_a-class_CS"/>
</dbReference>
<evidence type="ECO:0000313" key="10">
    <source>
        <dbReference type="EMBL" id="CAD7660510.1"/>
    </source>
</evidence>
<evidence type="ECO:0000313" key="11">
    <source>
        <dbReference type="Proteomes" id="UP000728032"/>
    </source>
</evidence>
<evidence type="ECO:0000256" key="1">
    <source>
        <dbReference type="ARBA" id="ARBA00001947"/>
    </source>
</evidence>
<dbReference type="SMART" id="SM01057">
    <property type="entry name" value="Carb_anhydrase"/>
    <property type="match status" value="1"/>
</dbReference>
<dbReference type="GO" id="GO:0008270">
    <property type="term" value="F:zinc ion binding"/>
    <property type="evidence" value="ECO:0007669"/>
    <property type="project" value="UniProtKB-UniRule"/>
</dbReference>
<gene>
    <name evidence="10" type="ORF">ONB1V03_LOCUS17077</name>
</gene>
<feature type="domain" description="Alpha-carbonic anhydrase" evidence="9">
    <location>
        <begin position="1"/>
        <end position="212"/>
    </location>
</feature>
<dbReference type="EMBL" id="OC935293">
    <property type="protein sequence ID" value="CAD7660510.1"/>
    <property type="molecule type" value="Genomic_DNA"/>
</dbReference>
<dbReference type="Gene3D" id="3.10.200.10">
    <property type="entry name" value="Alpha carbonic anhydrase"/>
    <property type="match status" value="1"/>
</dbReference>
<evidence type="ECO:0000256" key="4">
    <source>
        <dbReference type="ARBA" id="ARBA00022723"/>
    </source>
</evidence>
<comment type="function">
    <text evidence="8">Reversible hydration of carbon dioxide.</text>
</comment>
<dbReference type="PANTHER" id="PTHR18952:SF141">
    <property type="entry name" value="CARBONIC ANHYDRASE"/>
    <property type="match status" value="1"/>
</dbReference>
<dbReference type="OrthoDB" id="429145at2759"/>
<keyword evidence="5 8" id="KW-0862">Zinc</keyword>
<dbReference type="CDD" id="cd00326">
    <property type="entry name" value="alpha_CA"/>
    <property type="match status" value="1"/>
</dbReference>
<dbReference type="SUPFAM" id="SSF51069">
    <property type="entry name" value="Carbonic anhydrase"/>
    <property type="match status" value="1"/>
</dbReference>
<sequence>HWYTDYPISLIGKRQSPINITTDECLLNNRDLQLKPLIIEYPKQFSGLVLKNPRDDKFYGWRVDVFNDIDRAVLSGGPLEHNYRLAQFHCHWGKTCSCGSEHTIDGSYYSAELHLVHWNTDLYNSPHEALHSPNGLSVLAVFLKTCDVENEELTKLTKLMSKIKYKGQKLVINESIDLLQLLPKQRSYWTYNGSLTTPPLWETVNWIIFKQP</sequence>
<dbReference type="EC" id="4.2.1.1" evidence="3 8"/>
<evidence type="ECO:0000256" key="5">
    <source>
        <dbReference type="ARBA" id="ARBA00022833"/>
    </source>
</evidence>
<name>A0A7R9QX52_9ACAR</name>
<dbReference type="InterPro" id="IPR023561">
    <property type="entry name" value="Carbonic_anhydrase_a-class"/>
</dbReference>
<dbReference type="AlphaFoldDB" id="A0A7R9QX52"/>
<evidence type="ECO:0000256" key="8">
    <source>
        <dbReference type="RuleBase" id="RU367011"/>
    </source>
</evidence>
<evidence type="ECO:0000256" key="3">
    <source>
        <dbReference type="ARBA" id="ARBA00012925"/>
    </source>
</evidence>
<dbReference type="PROSITE" id="PS51144">
    <property type="entry name" value="ALPHA_CA_2"/>
    <property type="match status" value="1"/>
</dbReference>
<comment type="cofactor">
    <cofactor evidence="1 8">
        <name>Zn(2+)</name>
        <dbReference type="ChEBI" id="CHEBI:29105"/>
    </cofactor>
</comment>
<accession>A0A7R9QX52</accession>
<evidence type="ECO:0000256" key="6">
    <source>
        <dbReference type="ARBA" id="ARBA00023239"/>
    </source>
</evidence>
<dbReference type="GO" id="GO:0005737">
    <property type="term" value="C:cytoplasm"/>
    <property type="evidence" value="ECO:0007669"/>
    <property type="project" value="TreeGrafter"/>
</dbReference>
<keyword evidence="6 8" id="KW-0456">Lyase</keyword>
<evidence type="ECO:0000259" key="9">
    <source>
        <dbReference type="PROSITE" id="PS51144"/>
    </source>
</evidence>
<evidence type="ECO:0000256" key="7">
    <source>
        <dbReference type="ARBA" id="ARBA00048348"/>
    </source>
</evidence>
<comment type="catalytic activity">
    <reaction evidence="7 8">
        <text>hydrogencarbonate + H(+) = CO2 + H2O</text>
        <dbReference type="Rhea" id="RHEA:10748"/>
        <dbReference type="ChEBI" id="CHEBI:15377"/>
        <dbReference type="ChEBI" id="CHEBI:15378"/>
        <dbReference type="ChEBI" id="CHEBI:16526"/>
        <dbReference type="ChEBI" id="CHEBI:17544"/>
        <dbReference type="EC" id="4.2.1.1"/>
    </reaction>
</comment>